<dbReference type="PROSITE" id="PS00018">
    <property type="entry name" value="EF_HAND_1"/>
    <property type="match status" value="1"/>
</dbReference>
<accession>A0A2M7XC72</accession>
<reference evidence="3" key="1">
    <citation type="submission" date="2017-09" db="EMBL/GenBank/DDBJ databases">
        <title>Depth-based differentiation of microbial function through sediment-hosted aquifers and enrichment of novel symbionts in the deep terrestrial subsurface.</title>
        <authorList>
            <person name="Probst A.J."/>
            <person name="Ladd B."/>
            <person name="Jarett J.K."/>
            <person name="Geller-Mcgrath D.E."/>
            <person name="Sieber C.M.K."/>
            <person name="Emerson J.B."/>
            <person name="Anantharaman K."/>
            <person name="Thomas B.C."/>
            <person name="Malmstrom R."/>
            <person name="Stieglmeier M."/>
            <person name="Klingl A."/>
            <person name="Woyke T."/>
            <person name="Ryan C.M."/>
            <person name="Banfield J.F."/>
        </authorList>
    </citation>
    <scope>NUCLEOTIDE SEQUENCE [LARGE SCALE GENOMIC DNA]</scope>
</reference>
<feature type="signal peptide" evidence="1">
    <location>
        <begin position="1"/>
        <end position="19"/>
    </location>
</feature>
<organism evidence="2 3">
    <name type="scientific">Candidatus Uhrbacteria bacterium CG_4_9_14_3_um_filter_50_9</name>
    <dbReference type="NCBI Taxonomy" id="1975035"/>
    <lineage>
        <taxon>Bacteria</taxon>
        <taxon>Candidatus Uhriibacteriota</taxon>
    </lineage>
</organism>
<evidence type="ECO:0000313" key="3">
    <source>
        <dbReference type="Proteomes" id="UP000229385"/>
    </source>
</evidence>
<evidence type="ECO:0000313" key="2">
    <source>
        <dbReference type="EMBL" id="PJA45488.1"/>
    </source>
</evidence>
<gene>
    <name evidence="2" type="ORF">CO174_02980</name>
</gene>
<evidence type="ECO:0000256" key="1">
    <source>
        <dbReference type="SAM" id="SignalP"/>
    </source>
</evidence>
<keyword evidence="1" id="KW-0732">Signal</keyword>
<dbReference type="AlphaFoldDB" id="A0A2M7XC72"/>
<dbReference type="EMBL" id="PFWU01000035">
    <property type="protein sequence ID" value="PJA45488.1"/>
    <property type="molecule type" value="Genomic_DNA"/>
</dbReference>
<evidence type="ECO:0008006" key="4">
    <source>
        <dbReference type="Google" id="ProtNLM"/>
    </source>
</evidence>
<dbReference type="InterPro" id="IPR018247">
    <property type="entry name" value="EF_Hand_1_Ca_BS"/>
</dbReference>
<dbReference type="Proteomes" id="UP000229385">
    <property type="component" value="Unassembled WGS sequence"/>
</dbReference>
<proteinExistence type="predicted"/>
<comment type="caution">
    <text evidence="2">The sequence shown here is derived from an EMBL/GenBank/DDBJ whole genome shotgun (WGS) entry which is preliminary data.</text>
</comment>
<protein>
    <recommendedName>
        <fullName evidence="4">EF-hand domain-containing protein</fullName>
    </recommendedName>
</protein>
<sequence length="476" mass="49477">MRNITLIAALMGFSTAAFAGPHFAAVDADNDGSPVAGMDVNGDGTIDAADIGISADLYDCDDASAAESPLNKGADDTIDGIDQDCSGADFALPTGWSQPEFDRFLANSGESDPSDAVIFITRCGAHASASIDKKAGVCVVESGYQIGDWITGELPSSREFSAVRMRPDSLLEIFSDSEVEYVTTHGGSARRSSGPSGTWVTSQIAKAQEAQAEVDADQDVRMDELEMVVDANSLAIDDHAGAIRALTDYTVESVESLSGNVDGLNTRLGALEESDADQNRRLGELETDVDGMEADVADNSATGVYFAAGAGLGFGAQKAVANQGEVVRASSTIGFRPSLSVGFIDSRRYMVGATGHLMLGSDQGPGPMHDFGLRIESLFRLGDVPVFLGPTVGISRHTTGSGGQLEAAIVDDRIGFGLGSQILFASGQNGHLALTPFVEVGPGFAHWETLPGFSGSVAPYFMGGVGLSGLFSSARF</sequence>
<dbReference type="Gene3D" id="1.20.5.340">
    <property type="match status" value="1"/>
</dbReference>
<feature type="chain" id="PRO_5014676370" description="EF-hand domain-containing protein" evidence="1">
    <location>
        <begin position="20"/>
        <end position="476"/>
    </location>
</feature>
<name>A0A2M7XC72_9BACT</name>